<organism evidence="2 3">
    <name type="scientific">Sinorhizobium sojae CCBAU 05684</name>
    <dbReference type="NCBI Taxonomy" id="716928"/>
    <lineage>
        <taxon>Bacteria</taxon>
        <taxon>Pseudomonadati</taxon>
        <taxon>Pseudomonadota</taxon>
        <taxon>Alphaproteobacteria</taxon>
        <taxon>Hyphomicrobiales</taxon>
        <taxon>Rhizobiaceae</taxon>
        <taxon>Sinorhizobium/Ensifer group</taxon>
        <taxon>Sinorhizobium</taxon>
    </lineage>
</organism>
<name>A0A249PKT2_9HYPH</name>
<dbReference type="Proteomes" id="UP000217211">
    <property type="component" value="Plasmid pSJ05684b"/>
</dbReference>
<evidence type="ECO:0000313" key="3">
    <source>
        <dbReference type="Proteomes" id="UP000217211"/>
    </source>
</evidence>
<accession>A0A249PKT2</accession>
<proteinExistence type="predicted"/>
<gene>
    <name evidence="2" type="ORF">SJ05684_b55390</name>
</gene>
<dbReference type="eggNOG" id="COG0457">
    <property type="taxonomic scope" value="Bacteria"/>
</dbReference>
<dbReference type="STRING" id="716928.GCA_000261485_04915"/>
<keyword evidence="2" id="KW-0614">Plasmid</keyword>
<feature type="repeat" description="TPR" evidence="1">
    <location>
        <begin position="507"/>
        <end position="540"/>
    </location>
</feature>
<reference evidence="2 3" key="1">
    <citation type="submission" date="2017-08" db="EMBL/GenBank/DDBJ databases">
        <title>Multipartite genome sequences of Sinorhizobium species nodulating soybeans.</title>
        <authorList>
            <person name="Tian C.F."/>
        </authorList>
    </citation>
    <scope>NUCLEOTIDE SEQUENCE [LARGE SCALE GENOMIC DNA]</scope>
    <source>
        <strain evidence="2 3">CCBAU 05684</strain>
        <plasmid evidence="3">psj05684b</plasmid>
    </source>
</reference>
<dbReference type="InterPro" id="IPR011990">
    <property type="entry name" value="TPR-like_helical_dom_sf"/>
</dbReference>
<evidence type="ECO:0000256" key="1">
    <source>
        <dbReference type="PROSITE-ProRule" id="PRU00339"/>
    </source>
</evidence>
<dbReference type="Gene3D" id="1.25.40.10">
    <property type="entry name" value="Tetratricopeptide repeat domain"/>
    <property type="match status" value="2"/>
</dbReference>
<dbReference type="SMART" id="SM00028">
    <property type="entry name" value="TPR"/>
    <property type="match status" value="2"/>
</dbReference>
<evidence type="ECO:0000313" key="2">
    <source>
        <dbReference type="EMBL" id="ASY66521.1"/>
    </source>
</evidence>
<dbReference type="PANTHER" id="PTHR45588">
    <property type="entry name" value="TPR DOMAIN-CONTAINING PROTEIN"/>
    <property type="match status" value="1"/>
</dbReference>
<keyword evidence="1" id="KW-0802">TPR repeat</keyword>
<evidence type="ECO:0008006" key="4">
    <source>
        <dbReference type="Google" id="ProtNLM"/>
    </source>
</evidence>
<sequence length="583" mass="63404">MPLFPPIEKQMRMTMKTHLLSSALSAVILINAVPVLGHDAKYHRAKNTELKQFGGNQLPTPATRGALVPLWPSLSGHRFSGSTDSEEAQAYIDQAMMLSFGFNHAEAARSFKQAQKLDPSCAICFWGEALVLGPNINAPMDPDSNAAAMAAMAKATALAPSASPREQALIAALAHRYAPDADRAVLDQAYADAMAEVTRKFPDDDDIAVLYAEALMDLSPWDYWTDGGKNPKGQTVEIISTLERVLARNADHVGAIHLYIHAVEASTTPERAEPYADRLTTMEIDAGHLVHMPSHIYYRVGRYADSLAVNRRAVAADETFFQAVTPEGLYAGGYYPHNIHFLLVSAQMAGDGPTAIEAAQKLSRIISDELARAAPAFVQPIKAAPLFAHAQFSDPETILGVARPSGAFPFVDAAWHYMRGVAQAARGDLDAARVERAAIAKITRSSDLSGLEAGGMPAADVLAIARHVLTARIAQAREDWLAAARAFSDAKKVEDRLAYMEPRHWYYPIGQSLGAALLRVGDIDGAEKAFLESLDLAPNNGWALFGLSEVYRARGDELLAEKTTRRWRDAWVGNTSILRIDRL</sequence>
<dbReference type="KEGG" id="esj:SJ05684_b55390"/>
<dbReference type="EMBL" id="CP023068">
    <property type="protein sequence ID" value="ASY66521.1"/>
    <property type="molecule type" value="Genomic_DNA"/>
</dbReference>
<dbReference type="InterPro" id="IPR019734">
    <property type="entry name" value="TPR_rpt"/>
</dbReference>
<dbReference type="SUPFAM" id="SSF48452">
    <property type="entry name" value="TPR-like"/>
    <property type="match status" value="2"/>
</dbReference>
<geneLocation type="plasmid" evidence="3">
    <name>psj05684b</name>
</geneLocation>
<dbReference type="PROSITE" id="PS50005">
    <property type="entry name" value="TPR"/>
    <property type="match status" value="1"/>
</dbReference>
<dbReference type="PANTHER" id="PTHR45588:SF1">
    <property type="entry name" value="WW DOMAIN-CONTAINING PROTEIN"/>
    <property type="match status" value="1"/>
</dbReference>
<dbReference type="AlphaFoldDB" id="A0A249PKT2"/>
<protein>
    <recommendedName>
        <fullName evidence="4">Tetratricopeptide repeat protein</fullName>
    </recommendedName>
</protein>
<keyword evidence="3" id="KW-1185">Reference proteome</keyword>